<dbReference type="Gene3D" id="3.40.33.10">
    <property type="entry name" value="CAP"/>
    <property type="match status" value="1"/>
</dbReference>
<name>A0A1M6LB40_REIAG</name>
<dbReference type="InterPro" id="IPR018244">
    <property type="entry name" value="Allrgn_V5/Tpx1_CS"/>
</dbReference>
<dbReference type="RefSeq" id="WP_073119717.1">
    <property type="nucleotide sequence ID" value="NZ_FRAA01000001.1"/>
</dbReference>
<dbReference type="GO" id="GO:0005576">
    <property type="term" value="C:extracellular region"/>
    <property type="evidence" value="ECO:0007669"/>
    <property type="project" value="InterPro"/>
</dbReference>
<dbReference type="AlphaFoldDB" id="A0A1M6LB40"/>
<dbReference type="InterPro" id="IPR001283">
    <property type="entry name" value="CRISP-related"/>
</dbReference>
<dbReference type="InterPro" id="IPR014044">
    <property type="entry name" value="CAP_dom"/>
</dbReference>
<protein>
    <submittedName>
        <fullName evidence="2">Pathogenesis-related protein 1</fullName>
    </submittedName>
</protein>
<dbReference type="Pfam" id="PF00188">
    <property type="entry name" value="CAP"/>
    <property type="match status" value="1"/>
</dbReference>
<dbReference type="STRING" id="156994.SAMN04488028_101895"/>
<dbReference type="SUPFAM" id="SSF55797">
    <property type="entry name" value="PR-1-like"/>
    <property type="match status" value="1"/>
</dbReference>
<sequence length="163" mass="18395">MSRLPIILLIIIYTYSFQSVGQKATADEIELILERHNFWRADVGVGEIKYSEELAEVANKWATELKKQDCAFKHSRNSFGENLFKGTVGYYTAGDAIDAWGNEKANYNYSKNTCDANKVCGHYTQIVWKNTTEVGCAKVICNGNVTWVCNYNPPGNFVGEKPY</sequence>
<evidence type="ECO:0000259" key="1">
    <source>
        <dbReference type="SMART" id="SM00198"/>
    </source>
</evidence>
<dbReference type="InterPro" id="IPR035940">
    <property type="entry name" value="CAP_sf"/>
</dbReference>
<dbReference type="Proteomes" id="UP000184474">
    <property type="component" value="Unassembled WGS sequence"/>
</dbReference>
<dbReference type="SMART" id="SM00198">
    <property type="entry name" value="SCP"/>
    <property type="match status" value="1"/>
</dbReference>
<dbReference type="FunFam" id="3.40.33.10:FF:000004">
    <property type="entry name" value="CAP, cysteine-rich secretory protein, antigen 5"/>
    <property type="match status" value="1"/>
</dbReference>
<dbReference type="PRINTS" id="PR00837">
    <property type="entry name" value="V5TPXLIKE"/>
</dbReference>
<dbReference type="CDD" id="cd05381">
    <property type="entry name" value="CAP_PR-1"/>
    <property type="match status" value="1"/>
</dbReference>
<feature type="domain" description="SCP" evidence="1">
    <location>
        <begin position="27"/>
        <end position="159"/>
    </location>
</feature>
<dbReference type="PANTHER" id="PTHR10334">
    <property type="entry name" value="CYSTEINE-RICH SECRETORY PROTEIN-RELATED"/>
    <property type="match status" value="1"/>
</dbReference>
<dbReference type="PROSITE" id="PS01009">
    <property type="entry name" value="CRISP_1"/>
    <property type="match status" value="1"/>
</dbReference>
<proteinExistence type="predicted"/>
<evidence type="ECO:0000313" key="3">
    <source>
        <dbReference type="Proteomes" id="UP000184474"/>
    </source>
</evidence>
<accession>A0A1M6LB40</accession>
<keyword evidence="3" id="KW-1185">Reference proteome</keyword>
<dbReference type="EMBL" id="FRAA01000001">
    <property type="protein sequence ID" value="SHJ68431.1"/>
    <property type="molecule type" value="Genomic_DNA"/>
</dbReference>
<organism evidence="2 3">
    <name type="scientific">Reichenbachiella agariperforans</name>
    <dbReference type="NCBI Taxonomy" id="156994"/>
    <lineage>
        <taxon>Bacteria</taxon>
        <taxon>Pseudomonadati</taxon>
        <taxon>Bacteroidota</taxon>
        <taxon>Cytophagia</taxon>
        <taxon>Cytophagales</taxon>
        <taxon>Reichenbachiellaceae</taxon>
        <taxon>Reichenbachiella</taxon>
    </lineage>
</organism>
<evidence type="ECO:0000313" key="2">
    <source>
        <dbReference type="EMBL" id="SHJ68431.1"/>
    </source>
</evidence>
<reference evidence="3" key="1">
    <citation type="submission" date="2016-11" db="EMBL/GenBank/DDBJ databases">
        <authorList>
            <person name="Varghese N."/>
            <person name="Submissions S."/>
        </authorList>
    </citation>
    <scope>NUCLEOTIDE SEQUENCE [LARGE SCALE GENOMIC DNA]</scope>
    <source>
        <strain evidence="3">DSM 26134</strain>
    </source>
</reference>
<gene>
    <name evidence="2" type="ORF">SAMN04488028_101895</name>
</gene>